<dbReference type="AlphaFoldDB" id="A0A5M3XIE4"/>
<accession>A0A5M3XIE4</accession>
<gene>
    <name evidence="1" type="ORF">Aple_036160</name>
</gene>
<comment type="caution">
    <text evidence="1">The sequence shown here is derived from an EMBL/GenBank/DDBJ whole genome shotgun (WGS) entry which is preliminary data.</text>
</comment>
<evidence type="ECO:0000313" key="1">
    <source>
        <dbReference type="EMBL" id="GES20720.1"/>
    </source>
</evidence>
<name>A0A5M3XIE4_9ACTN</name>
<protein>
    <submittedName>
        <fullName evidence="1">Uncharacterized protein</fullName>
    </submittedName>
</protein>
<sequence>MATEATARSLAGKLQELRSTLSDDEQEALGDLLQTVVGQMESSIKTAPRRGQRLIAPRGSDRAIAEVRMASDMMTIEEDDFATPTITITTTVTVMASHPVITCTLAE</sequence>
<dbReference type="RefSeq" id="WP_155345747.1">
    <property type="nucleotide sequence ID" value="NZ_BAAAHM010000002.1"/>
</dbReference>
<organism evidence="1 2">
    <name type="scientific">Acrocarpospora pleiomorpha</name>
    <dbReference type="NCBI Taxonomy" id="90975"/>
    <lineage>
        <taxon>Bacteria</taxon>
        <taxon>Bacillati</taxon>
        <taxon>Actinomycetota</taxon>
        <taxon>Actinomycetes</taxon>
        <taxon>Streptosporangiales</taxon>
        <taxon>Streptosporangiaceae</taxon>
        <taxon>Acrocarpospora</taxon>
    </lineage>
</organism>
<evidence type="ECO:0000313" key="2">
    <source>
        <dbReference type="Proteomes" id="UP000377595"/>
    </source>
</evidence>
<keyword evidence="2" id="KW-1185">Reference proteome</keyword>
<dbReference type="EMBL" id="BLAF01000018">
    <property type="protein sequence ID" value="GES20720.1"/>
    <property type="molecule type" value="Genomic_DNA"/>
</dbReference>
<dbReference type="Proteomes" id="UP000377595">
    <property type="component" value="Unassembled WGS sequence"/>
</dbReference>
<proteinExistence type="predicted"/>
<reference evidence="1 2" key="1">
    <citation type="submission" date="2019-10" db="EMBL/GenBank/DDBJ databases">
        <title>Whole genome shotgun sequence of Acrocarpospora pleiomorpha NBRC 16267.</title>
        <authorList>
            <person name="Ichikawa N."/>
            <person name="Kimura A."/>
            <person name="Kitahashi Y."/>
            <person name="Komaki H."/>
            <person name="Oguchi A."/>
        </authorList>
    </citation>
    <scope>NUCLEOTIDE SEQUENCE [LARGE SCALE GENOMIC DNA]</scope>
    <source>
        <strain evidence="1 2">NBRC 16267</strain>
    </source>
</reference>